<protein>
    <recommendedName>
        <fullName evidence="8">Kinesin motor domain-containing protein</fullName>
    </recommendedName>
</protein>
<organism evidence="7">
    <name type="scientific">Vitis vinifera</name>
    <name type="common">Grape</name>
    <dbReference type="NCBI Taxonomy" id="29760"/>
    <lineage>
        <taxon>Eukaryota</taxon>
        <taxon>Viridiplantae</taxon>
        <taxon>Streptophyta</taxon>
        <taxon>Embryophyta</taxon>
        <taxon>Tracheophyta</taxon>
        <taxon>Spermatophyta</taxon>
        <taxon>Magnoliopsida</taxon>
        <taxon>eudicotyledons</taxon>
        <taxon>Gunneridae</taxon>
        <taxon>Pentapetalae</taxon>
        <taxon>rosids</taxon>
        <taxon>Vitales</taxon>
        <taxon>Vitaceae</taxon>
        <taxon>Viteae</taxon>
        <taxon>Vitis</taxon>
    </lineage>
</organism>
<evidence type="ECO:0000256" key="4">
    <source>
        <dbReference type="SAM" id="MobiDB-lite"/>
    </source>
</evidence>
<dbReference type="AlphaFoldDB" id="A5BR39"/>
<sequence length="309" mass="34215">MGGVRSKSINESIYFHSIYSAMGIESVESGSIFSEGGDVSREAPCMDMWRPSVARPWWWVKMTHLLSDAQGHFEEGVTFVAGLERGEYMGLFWGNKQETEGGEEYNSDRNGKELNNGPKGYAENVVVKSLGSTNEEEKGKGKTVEVGRAHFEPEMTRFTILDASGHKNHVPNMISSASQADMGMLVISAQKSDVAIIIEVPGCLKDLMGKGCVLPYRDIFRQYGPLRKEELSNGFVAVVDSGGAKDRDLRILAVGPTRKHFKFDCVFTPKDDWVNAFTDASSMMISVLNGYDVRIFTYGQTGSRKGRIH</sequence>
<dbReference type="GO" id="GO:0005525">
    <property type="term" value="F:GTP binding"/>
    <property type="evidence" value="ECO:0007669"/>
    <property type="project" value="UniProtKB-KW"/>
</dbReference>
<evidence type="ECO:0000259" key="5">
    <source>
        <dbReference type="Pfam" id="PF00009"/>
    </source>
</evidence>
<keyword evidence="1" id="KW-0547">Nucleotide-binding</keyword>
<dbReference type="GO" id="GO:0007018">
    <property type="term" value="P:microtubule-based movement"/>
    <property type="evidence" value="ECO:0007669"/>
    <property type="project" value="InterPro"/>
</dbReference>
<evidence type="ECO:0000256" key="3">
    <source>
        <dbReference type="ARBA" id="ARBA00023175"/>
    </source>
</evidence>
<accession>A5BR39</accession>
<dbReference type="Gene3D" id="3.40.50.300">
    <property type="entry name" value="P-loop containing nucleotide triphosphate hydrolases"/>
    <property type="match status" value="1"/>
</dbReference>
<dbReference type="GO" id="GO:0003777">
    <property type="term" value="F:microtubule motor activity"/>
    <property type="evidence" value="ECO:0007669"/>
    <property type="project" value="InterPro"/>
</dbReference>
<dbReference type="InterPro" id="IPR027417">
    <property type="entry name" value="P-loop_NTPase"/>
</dbReference>
<evidence type="ECO:0000256" key="2">
    <source>
        <dbReference type="ARBA" id="ARBA00023134"/>
    </source>
</evidence>
<evidence type="ECO:0000259" key="6">
    <source>
        <dbReference type="Pfam" id="PF00225"/>
    </source>
</evidence>
<dbReference type="InterPro" id="IPR050100">
    <property type="entry name" value="TRAFAC_GTPase_members"/>
</dbReference>
<evidence type="ECO:0008006" key="8">
    <source>
        <dbReference type="Google" id="ProtNLM"/>
    </source>
</evidence>
<gene>
    <name evidence="7" type="ORF">VITISV_005603</name>
</gene>
<feature type="domain" description="Kinesin motor" evidence="6">
    <location>
        <begin position="230"/>
        <end position="305"/>
    </location>
</feature>
<keyword evidence="2" id="KW-0342">GTP-binding</keyword>
<dbReference type="GO" id="GO:0003924">
    <property type="term" value="F:GTPase activity"/>
    <property type="evidence" value="ECO:0007669"/>
    <property type="project" value="InterPro"/>
</dbReference>
<proteinExistence type="predicted"/>
<dbReference type="InterPro" id="IPR036961">
    <property type="entry name" value="Kinesin_motor_dom_sf"/>
</dbReference>
<feature type="region of interest" description="Disordered" evidence="4">
    <location>
        <begin position="99"/>
        <end position="119"/>
    </location>
</feature>
<evidence type="ECO:0000313" key="7">
    <source>
        <dbReference type="EMBL" id="CAN79224.1"/>
    </source>
</evidence>
<dbReference type="SUPFAM" id="SSF52540">
    <property type="entry name" value="P-loop containing nucleoside triphosphate hydrolases"/>
    <property type="match status" value="2"/>
</dbReference>
<dbReference type="OrthoDB" id="3176171at2759"/>
<dbReference type="Pfam" id="PF00009">
    <property type="entry name" value="GTP_EFTU"/>
    <property type="match status" value="1"/>
</dbReference>
<dbReference type="Pfam" id="PF00225">
    <property type="entry name" value="Kinesin"/>
    <property type="match status" value="1"/>
</dbReference>
<dbReference type="Gene3D" id="3.40.850.10">
    <property type="entry name" value="Kinesin motor domain"/>
    <property type="match status" value="1"/>
</dbReference>
<feature type="domain" description="Tr-type G" evidence="5">
    <location>
        <begin position="131"/>
        <end position="192"/>
    </location>
</feature>
<dbReference type="GO" id="GO:0008017">
    <property type="term" value="F:microtubule binding"/>
    <property type="evidence" value="ECO:0007669"/>
    <property type="project" value="InterPro"/>
</dbReference>
<evidence type="ECO:0000256" key="1">
    <source>
        <dbReference type="ARBA" id="ARBA00022741"/>
    </source>
</evidence>
<dbReference type="EMBL" id="AM468070">
    <property type="protein sequence ID" value="CAN79224.1"/>
    <property type="molecule type" value="Genomic_DNA"/>
</dbReference>
<reference evidence="7" key="1">
    <citation type="journal article" date="2007" name="PLoS ONE">
        <title>The first genome sequence of an elite grapevine cultivar (Pinot noir Vitis vinifera L.): coping with a highly heterozygous genome.</title>
        <authorList>
            <person name="Velasco R."/>
            <person name="Zharkikh A."/>
            <person name="Troggio M."/>
            <person name="Cartwright D.A."/>
            <person name="Cestaro A."/>
            <person name="Pruss D."/>
            <person name="Pindo M."/>
            <person name="FitzGerald L.M."/>
            <person name="Vezzulli S."/>
            <person name="Reid J."/>
            <person name="Malacarne G."/>
            <person name="Iliev D."/>
            <person name="Coppola G."/>
            <person name="Wardell B."/>
            <person name="Micheletti D."/>
            <person name="Macalma T."/>
            <person name="Facci M."/>
            <person name="Mitchell J.T."/>
            <person name="Perazzolli M."/>
            <person name="Eldredge G."/>
            <person name="Gatto P."/>
            <person name="Oyzerski R."/>
            <person name="Moretto M."/>
            <person name="Gutin N."/>
            <person name="Stefanini M."/>
            <person name="Chen Y."/>
            <person name="Segala C."/>
            <person name="Davenport C."/>
            <person name="Dematte L."/>
            <person name="Mraz A."/>
            <person name="Battilana J."/>
            <person name="Stormo K."/>
            <person name="Costa F."/>
            <person name="Tao Q."/>
            <person name="Si-Ammour A."/>
            <person name="Harkins T."/>
            <person name="Lackey A."/>
            <person name="Perbost C."/>
            <person name="Taillon B."/>
            <person name="Stella A."/>
            <person name="Solovyev V."/>
            <person name="Fawcett J.A."/>
            <person name="Sterck L."/>
            <person name="Vandepoele K."/>
            <person name="Grando S.M."/>
            <person name="Toppo S."/>
            <person name="Moser C."/>
            <person name="Lanchbury J."/>
            <person name="Bogden R."/>
            <person name="Skolnick M."/>
            <person name="Sgaramella V."/>
            <person name="Bhatnagar S.K."/>
            <person name="Fontana P."/>
            <person name="Gutin A."/>
            <person name="Van de Peer Y."/>
            <person name="Salamini F."/>
            <person name="Viola R."/>
        </authorList>
    </citation>
    <scope>NUCLEOTIDE SEQUENCE</scope>
</reference>
<keyword evidence="3" id="KW-0505">Motor protein</keyword>
<dbReference type="InterPro" id="IPR001752">
    <property type="entry name" value="Kinesin_motor_dom"/>
</dbReference>
<dbReference type="PANTHER" id="PTHR23115">
    <property type="entry name" value="TRANSLATION FACTOR"/>
    <property type="match status" value="1"/>
</dbReference>
<name>A5BR39_VITVI</name>
<dbReference type="InterPro" id="IPR000795">
    <property type="entry name" value="T_Tr_GTP-bd_dom"/>
</dbReference>
<dbReference type="GO" id="GO:0005524">
    <property type="term" value="F:ATP binding"/>
    <property type="evidence" value="ECO:0007669"/>
    <property type="project" value="InterPro"/>
</dbReference>